<dbReference type="GO" id="GO:0042597">
    <property type="term" value="C:periplasmic space"/>
    <property type="evidence" value="ECO:0007669"/>
    <property type="project" value="UniProtKB-SubCell"/>
</dbReference>
<evidence type="ECO:0000313" key="12">
    <source>
        <dbReference type="Proteomes" id="UP000660862"/>
    </source>
</evidence>
<dbReference type="InterPro" id="IPR026259">
    <property type="entry name" value="MauG/Cytc_peroxidase"/>
</dbReference>
<keyword evidence="3 9" id="KW-0479">Metal-binding</keyword>
<keyword evidence="11" id="KW-0575">Peroxidase</keyword>
<dbReference type="GO" id="GO:0009055">
    <property type="term" value="F:electron transfer activity"/>
    <property type="evidence" value="ECO:0007669"/>
    <property type="project" value="InterPro"/>
</dbReference>
<comment type="cofactor">
    <cofactor evidence="8">
        <name>heme</name>
        <dbReference type="ChEBI" id="CHEBI:30413"/>
    </cofactor>
    <text evidence="8">Binds 2 heme groups.</text>
</comment>
<sequence>MKIKHIGAISLLLLFVMSFTALEFSGFVVPQNFPPPVYDMAKSPVTKQSFELGRKLFYDPLLSRDHSISCGSCHIQSSGFTQHGHDLSHGVDDRLGNRNSPPIMNLAWNNFFMWDGGIFHLDLFPVSPITNPVEMDEKIENVLIKLRDKQEYRDQFKSAYGSDEITSTKVFKALSHFMVMCVSSDSKYDSIMRNTGTRFSPAEEQGYEIFKAKCNSCHTEPLFTDGSFRNNGLDTTFNLDNGRQAATLHSMDRFKFKVPSLRNLSYTVPYMHDGRFISIDQVLNHYASGVNYSNTVDPLLSRESKPGIPLTDDEKQQLKAFLKTLDDKHFVTRADLSEQWGNDS</sequence>
<dbReference type="SUPFAM" id="SSF46626">
    <property type="entry name" value="Cytochrome c"/>
    <property type="match status" value="2"/>
</dbReference>
<dbReference type="PIRSF" id="PIRSF000294">
    <property type="entry name" value="Cytochrome-c_peroxidase"/>
    <property type="match status" value="1"/>
</dbReference>
<feature type="binding site" description="covalent" evidence="8">
    <location>
        <position position="217"/>
    </location>
    <ligand>
        <name>heme c</name>
        <dbReference type="ChEBI" id="CHEBI:61717"/>
        <label>2</label>
    </ligand>
</feature>
<protein>
    <submittedName>
        <fullName evidence="11">Cytochrome-c peroxidase</fullName>
    </submittedName>
</protein>
<feature type="binding site" description="axial binding residue" evidence="9">
    <location>
        <position position="74"/>
    </location>
    <ligand>
        <name>heme c</name>
        <dbReference type="ChEBI" id="CHEBI:61717"/>
        <label>1</label>
    </ligand>
    <ligandPart>
        <name>Fe</name>
        <dbReference type="ChEBI" id="CHEBI:18248"/>
    </ligandPart>
</feature>
<gene>
    <name evidence="11" type="ORF">GCM10007415_34100</name>
</gene>
<evidence type="ECO:0000259" key="10">
    <source>
        <dbReference type="PROSITE" id="PS51007"/>
    </source>
</evidence>
<evidence type="ECO:0000256" key="4">
    <source>
        <dbReference type="ARBA" id="ARBA00022729"/>
    </source>
</evidence>
<evidence type="ECO:0000256" key="8">
    <source>
        <dbReference type="PIRSR" id="PIRSR000294-1"/>
    </source>
</evidence>
<evidence type="ECO:0000313" key="11">
    <source>
        <dbReference type="EMBL" id="GGG96073.1"/>
    </source>
</evidence>
<dbReference type="GO" id="GO:0020037">
    <property type="term" value="F:heme binding"/>
    <property type="evidence" value="ECO:0007669"/>
    <property type="project" value="InterPro"/>
</dbReference>
<dbReference type="PANTHER" id="PTHR30600:SF10">
    <property type="entry name" value="BLL6722 PROTEIN"/>
    <property type="match status" value="1"/>
</dbReference>
<name>A0A917HYN7_9SPHI</name>
<feature type="binding site" description="axial binding residue" evidence="9">
    <location>
        <position position="218"/>
    </location>
    <ligand>
        <name>heme c</name>
        <dbReference type="ChEBI" id="CHEBI:61717"/>
        <label>2</label>
    </ligand>
    <ligandPart>
        <name>Fe</name>
        <dbReference type="ChEBI" id="CHEBI:18248"/>
    </ligandPart>
</feature>
<comment type="caution">
    <text evidence="11">The sequence shown here is derived from an EMBL/GenBank/DDBJ whole genome shotgun (WGS) entry which is preliminary data.</text>
</comment>
<evidence type="ECO:0000256" key="7">
    <source>
        <dbReference type="ARBA" id="ARBA00023004"/>
    </source>
</evidence>
<keyword evidence="4" id="KW-0732">Signal</keyword>
<feature type="binding site" description="covalent" evidence="8">
    <location>
        <position position="73"/>
    </location>
    <ligand>
        <name>heme c</name>
        <dbReference type="ChEBI" id="CHEBI:61717"/>
        <label>1</label>
    </ligand>
</feature>
<keyword evidence="12" id="KW-1185">Reference proteome</keyword>
<dbReference type="Gene3D" id="1.10.760.10">
    <property type="entry name" value="Cytochrome c-like domain"/>
    <property type="match status" value="2"/>
</dbReference>
<keyword evidence="6" id="KW-0560">Oxidoreductase</keyword>
<accession>A0A917HYN7</accession>
<evidence type="ECO:0000256" key="1">
    <source>
        <dbReference type="ARBA" id="ARBA00004418"/>
    </source>
</evidence>
<feature type="domain" description="Cytochrome c" evidence="10">
    <location>
        <begin position="201"/>
        <end position="326"/>
    </location>
</feature>
<dbReference type="InterPro" id="IPR051395">
    <property type="entry name" value="Cytochrome_c_Peroxidase/MauG"/>
</dbReference>
<dbReference type="AlphaFoldDB" id="A0A917HYN7"/>
<evidence type="ECO:0000256" key="2">
    <source>
        <dbReference type="ARBA" id="ARBA00022617"/>
    </source>
</evidence>
<dbReference type="Proteomes" id="UP000660862">
    <property type="component" value="Unassembled WGS sequence"/>
</dbReference>
<evidence type="ECO:0000256" key="3">
    <source>
        <dbReference type="ARBA" id="ARBA00022723"/>
    </source>
</evidence>
<dbReference type="PANTHER" id="PTHR30600">
    <property type="entry name" value="CYTOCHROME C PEROXIDASE-RELATED"/>
    <property type="match status" value="1"/>
</dbReference>
<dbReference type="RefSeq" id="WP_188507296.1">
    <property type="nucleotide sequence ID" value="NZ_BMER01000004.1"/>
</dbReference>
<feature type="binding site" description="covalent" evidence="8">
    <location>
        <position position="70"/>
    </location>
    <ligand>
        <name>heme c</name>
        <dbReference type="ChEBI" id="CHEBI:61717"/>
        <label>1</label>
    </ligand>
</feature>
<comment type="subcellular location">
    <subcellularLocation>
        <location evidence="1">Periplasm</location>
    </subcellularLocation>
</comment>
<organism evidence="11 12">
    <name type="scientific">Parapedobacter pyrenivorans</name>
    <dbReference type="NCBI Taxonomy" id="1305674"/>
    <lineage>
        <taxon>Bacteria</taxon>
        <taxon>Pseudomonadati</taxon>
        <taxon>Bacteroidota</taxon>
        <taxon>Sphingobacteriia</taxon>
        <taxon>Sphingobacteriales</taxon>
        <taxon>Sphingobacteriaceae</taxon>
        <taxon>Parapedobacter</taxon>
    </lineage>
</organism>
<dbReference type="InterPro" id="IPR009056">
    <property type="entry name" value="Cyt_c-like_dom"/>
</dbReference>
<dbReference type="GO" id="GO:0004130">
    <property type="term" value="F:cytochrome-c peroxidase activity"/>
    <property type="evidence" value="ECO:0007669"/>
    <property type="project" value="TreeGrafter"/>
</dbReference>
<dbReference type="InterPro" id="IPR036909">
    <property type="entry name" value="Cyt_c-like_dom_sf"/>
</dbReference>
<comment type="PTM">
    <text evidence="8">Binds 2 heme groups per subunit.</text>
</comment>
<reference evidence="11" key="2">
    <citation type="submission" date="2020-09" db="EMBL/GenBank/DDBJ databases">
        <authorList>
            <person name="Sun Q."/>
            <person name="Zhou Y."/>
        </authorList>
    </citation>
    <scope>NUCLEOTIDE SEQUENCE</scope>
    <source>
        <strain evidence="11">CGMCC 1.12195</strain>
    </source>
</reference>
<proteinExistence type="predicted"/>
<keyword evidence="2 8" id="KW-0349">Heme</keyword>
<evidence type="ECO:0000256" key="5">
    <source>
        <dbReference type="ARBA" id="ARBA00022764"/>
    </source>
</evidence>
<evidence type="ECO:0000256" key="9">
    <source>
        <dbReference type="PIRSR" id="PIRSR000294-2"/>
    </source>
</evidence>
<dbReference type="GO" id="GO:0046872">
    <property type="term" value="F:metal ion binding"/>
    <property type="evidence" value="ECO:0007669"/>
    <property type="project" value="UniProtKB-KW"/>
</dbReference>
<reference evidence="11" key="1">
    <citation type="journal article" date="2014" name="Int. J. Syst. Evol. Microbiol.">
        <title>Complete genome sequence of Corynebacterium casei LMG S-19264T (=DSM 44701T), isolated from a smear-ripened cheese.</title>
        <authorList>
            <consortium name="US DOE Joint Genome Institute (JGI-PGF)"/>
            <person name="Walter F."/>
            <person name="Albersmeier A."/>
            <person name="Kalinowski J."/>
            <person name="Ruckert C."/>
        </authorList>
    </citation>
    <scope>NUCLEOTIDE SEQUENCE</scope>
    <source>
        <strain evidence="11">CGMCC 1.12195</strain>
    </source>
</reference>
<dbReference type="InterPro" id="IPR004852">
    <property type="entry name" value="Di-haem_cyt_c_peroxidsae"/>
</dbReference>
<dbReference type="PROSITE" id="PS51007">
    <property type="entry name" value="CYTC"/>
    <property type="match status" value="1"/>
</dbReference>
<evidence type="ECO:0000256" key="6">
    <source>
        <dbReference type="ARBA" id="ARBA00023002"/>
    </source>
</evidence>
<dbReference type="Pfam" id="PF03150">
    <property type="entry name" value="CCP_MauG"/>
    <property type="match status" value="1"/>
</dbReference>
<dbReference type="EMBL" id="BMER01000004">
    <property type="protein sequence ID" value="GGG96073.1"/>
    <property type="molecule type" value="Genomic_DNA"/>
</dbReference>
<keyword evidence="7 9" id="KW-0408">Iron</keyword>
<feature type="binding site" description="covalent" evidence="8">
    <location>
        <position position="214"/>
    </location>
    <ligand>
        <name>heme c</name>
        <dbReference type="ChEBI" id="CHEBI:61717"/>
        <label>2</label>
    </ligand>
</feature>
<keyword evidence="5" id="KW-0574">Periplasm</keyword>